<keyword evidence="4 5" id="KW-0472">Membrane</keyword>
<dbReference type="InterPro" id="IPR003339">
    <property type="entry name" value="ABC/ECF_trnsptr_transmembrane"/>
</dbReference>
<dbReference type="RefSeq" id="WP_204516757.1">
    <property type="nucleotide sequence ID" value="NZ_BAABIN010000009.1"/>
</dbReference>
<dbReference type="GO" id="GO:0005886">
    <property type="term" value="C:plasma membrane"/>
    <property type="evidence" value="ECO:0007669"/>
    <property type="project" value="UniProtKB-ARBA"/>
</dbReference>
<feature type="transmembrane region" description="Helical" evidence="5">
    <location>
        <begin position="12"/>
        <end position="28"/>
    </location>
</feature>
<sequence>MKSEAERNVWQIAHPAIVVLHLATQLLFAFLWELHPLFLCGQLVLIAVWAKQEGAFAQLRPFFAMTLLFGFAYLCLNTLVLHEGRTYLWKGPILPYLGRLDATVEELSYSLCGVIRLVILLLVSQLFQRLVDHDRFFFLFAEAAPRFVTTALLSIRLVPFLQHEYRRIRETAKLRGLEPQRANGLGQVRYSWLLLRPLLHSALEGAWLTAETLYARGFGSGKRSSYQRMALRPREKTGVLLLLLPFAFALYAKGLGVGQFAFFPLFSWPDPLGDLFGLGCFLLLSIVPIIWFRRGEEM</sequence>
<dbReference type="CDD" id="cd16914">
    <property type="entry name" value="EcfT"/>
    <property type="match status" value="1"/>
</dbReference>
<dbReference type="PANTHER" id="PTHR33514:SF13">
    <property type="entry name" value="PROTEIN ABCI12, CHLOROPLASTIC"/>
    <property type="match status" value="1"/>
</dbReference>
<comment type="subcellular location">
    <subcellularLocation>
        <location evidence="1">Membrane</location>
        <topology evidence="1">Multi-pass membrane protein</topology>
    </subcellularLocation>
</comment>
<keyword evidence="7" id="KW-1185">Reference proteome</keyword>
<evidence type="ECO:0000313" key="7">
    <source>
        <dbReference type="Proteomes" id="UP000717624"/>
    </source>
</evidence>
<protein>
    <submittedName>
        <fullName evidence="6">Energy-coupling factor transport system permease protein</fullName>
    </submittedName>
</protein>
<keyword evidence="2 5" id="KW-0812">Transmembrane</keyword>
<organism evidence="6 7">
    <name type="scientific">Brevibacillus fulvus</name>
    <dbReference type="NCBI Taxonomy" id="1125967"/>
    <lineage>
        <taxon>Bacteria</taxon>
        <taxon>Bacillati</taxon>
        <taxon>Bacillota</taxon>
        <taxon>Bacilli</taxon>
        <taxon>Bacillales</taxon>
        <taxon>Paenibacillaceae</taxon>
        <taxon>Brevibacillus</taxon>
    </lineage>
</organism>
<evidence type="ECO:0000313" key="6">
    <source>
        <dbReference type="EMBL" id="MBM7589065.1"/>
    </source>
</evidence>
<feature type="transmembrane region" description="Helical" evidence="5">
    <location>
        <begin position="62"/>
        <end position="81"/>
    </location>
</feature>
<evidence type="ECO:0000256" key="1">
    <source>
        <dbReference type="ARBA" id="ARBA00004141"/>
    </source>
</evidence>
<accession>A0A939BNH6</accession>
<feature type="transmembrane region" description="Helical" evidence="5">
    <location>
        <begin position="239"/>
        <end position="263"/>
    </location>
</feature>
<evidence type="ECO:0000256" key="2">
    <source>
        <dbReference type="ARBA" id="ARBA00022692"/>
    </source>
</evidence>
<dbReference type="Proteomes" id="UP000717624">
    <property type="component" value="Unassembled WGS sequence"/>
</dbReference>
<feature type="transmembrane region" description="Helical" evidence="5">
    <location>
        <begin position="136"/>
        <end position="158"/>
    </location>
</feature>
<evidence type="ECO:0000256" key="3">
    <source>
        <dbReference type="ARBA" id="ARBA00022989"/>
    </source>
</evidence>
<reference evidence="6" key="1">
    <citation type="submission" date="2021-01" db="EMBL/GenBank/DDBJ databases">
        <title>Genomic Encyclopedia of Type Strains, Phase IV (KMG-IV): sequencing the most valuable type-strain genomes for metagenomic binning, comparative biology and taxonomic classification.</title>
        <authorList>
            <person name="Goeker M."/>
        </authorList>
    </citation>
    <scope>NUCLEOTIDE SEQUENCE</scope>
    <source>
        <strain evidence="6">DSM 25523</strain>
    </source>
</reference>
<dbReference type="PANTHER" id="PTHR33514">
    <property type="entry name" value="PROTEIN ABCI12, CHLOROPLASTIC"/>
    <property type="match status" value="1"/>
</dbReference>
<feature type="transmembrane region" description="Helical" evidence="5">
    <location>
        <begin position="275"/>
        <end position="292"/>
    </location>
</feature>
<evidence type="ECO:0000256" key="5">
    <source>
        <dbReference type="SAM" id="Phobius"/>
    </source>
</evidence>
<gene>
    <name evidence="6" type="ORF">JOD01_000651</name>
</gene>
<feature type="transmembrane region" description="Helical" evidence="5">
    <location>
        <begin position="107"/>
        <end position="124"/>
    </location>
</feature>
<dbReference type="AlphaFoldDB" id="A0A939BNH6"/>
<evidence type="ECO:0000256" key="4">
    <source>
        <dbReference type="ARBA" id="ARBA00023136"/>
    </source>
</evidence>
<proteinExistence type="predicted"/>
<name>A0A939BNH6_9BACL</name>
<dbReference type="EMBL" id="JAFBEB010000001">
    <property type="protein sequence ID" value="MBM7589065.1"/>
    <property type="molecule type" value="Genomic_DNA"/>
</dbReference>
<comment type="caution">
    <text evidence="6">The sequence shown here is derived from an EMBL/GenBank/DDBJ whole genome shotgun (WGS) entry which is preliminary data.</text>
</comment>
<keyword evidence="3 5" id="KW-1133">Transmembrane helix</keyword>